<comment type="caution">
    <text evidence="4">The sequence shown here is derived from an EMBL/GenBank/DDBJ whole genome shotgun (WGS) entry which is preliminary data.</text>
</comment>
<gene>
    <name evidence="4" type="ORF">FF38_03913</name>
</gene>
<sequence length="131" mass="15088">MSEDCVVTNEIANNRNKQNVRCSFCNSLILKDQQGLYEKYQFDLPLMHQKNTKDVHTIETESLEDFWLVDDMFTFENIGFSNTIDQRKFLICADCDMGPVGYHDLATKKCYIALKRVKHGNEPVKAVTTAT</sequence>
<evidence type="ECO:0000256" key="1">
    <source>
        <dbReference type="ARBA" id="ARBA00022448"/>
    </source>
</evidence>
<organism evidence="4 5">
    <name type="scientific">Lucilia cuprina</name>
    <name type="common">Green bottle fly</name>
    <name type="synonym">Australian sheep blowfly</name>
    <dbReference type="NCBI Taxonomy" id="7375"/>
    <lineage>
        <taxon>Eukaryota</taxon>
        <taxon>Metazoa</taxon>
        <taxon>Ecdysozoa</taxon>
        <taxon>Arthropoda</taxon>
        <taxon>Hexapoda</taxon>
        <taxon>Insecta</taxon>
        <taxon>Pterygota</taxon>
        <taxon>Neoptera</taxon>
        <taxon>Endopterygota</taxon>
        <taxon>Diptera</taxon>
        <taxon>Brachycera</taxon>
        <taxon>Muscomorpha</taxon>
        <taxon>Oestroidea</taxon>
        <taxon>Calliphoridae</taxon>
        <taxon>Luciliinae</taxon>
        <taxon>Lucilia</taxon>
    </lineage>
</organism>
<dbReference type="InterPro" id="IPR011057">
    <property type="entry name" value="Mss4-like_sf"/>
</dbReference>
<dbReference type="SUPFAM" id="SSF51316">
    <property type="entry name" value="Mss4-like"/>
    <property type="match status" value="1"/>
</dbReference>
<dbReference type="OMA" id="VPLMMQK"/>
<dbReference type="OrthoDB" id="30840at2759"/>
<dbReference type="AlphaFoldDB" id="A0A0L0CDJ2"/>
<dbReference type="PROSITE" id="PS51796">
    <property type="entry name" value="MSS4"/>
    <property type="match status" value="1"/>
</dbReference>
<dbReference type="GO" id="GO:0005085">
    <property type="term" value="F:guanyl-nucleotide exchange factor activity"/>
    <property type="evidence" value="ECO:0007669"/>
    <property type="project" value="UniProtKB-KW"/>
</dbReference>
<dbReference type="Proteomes" id="UP000037069">
    <property type="component" value="Unassembled WGS sequence"/>
</dbReference>
<dbReference type="InterPro" id="IPR007515">
    <property type="entry name" value="Mss4"/>
</dbReference>
<accession>A0A0L0CDJ2</accession>
<evidence type="ECO:0000313" key="4">
    <source>
        <dbReference type="EMBL" id="KNC30330.1"/>
    </source>
</evidence>
<dbReference type="GO" id="GO:0006892">
    <property type="term" value="P:post-Golgi vesicle-mediated transport"/>
    <property type="evidence" value="ECO:0007669"/>
    <property type="project" value="TreeGrafter"/>
</dbReference>
<dbReference type="GO" id="GO:0008270">
    <property type="term" value="F:zinc ion binding"/>
    <property type="evidence" value="ECO:0007669"/>
    <property type="project" value="TreeGrafter"/>
</dbReference>
<dbReference type="Pfam" id="PF04421">
    <property type="entry name" value="Mss4"/>
    <property type="match status" value="1"/>
</dbReference>
<keyword evidence="5" id="KW-1185">Reference proteome</keyword>
<dbReference type="STRING" id="7375.A0A0L0CDJ2"/>
<dbReference type="GO" id="GO:0007264">
    <property type="term" value="P:small GTPase-mediated signal transduction"/>
    <property type="evidence" value="ECO:0007669"/>
    <property type="project" value="InterPro"/>
</dbReference>
<name>A0A0L0CDJ2_LUCCU</name>
<protein>
    <submittedName>
        <fullName evidence="4">Putative guanine nucleotide exchange factor MSS4</fullName>
    </submittedName>
</protein>
<dbReference type="InterPro" id="IPR011323">
    <property type="entry name" value="Mss4/transl-control_tumour"/>
</dbReference>
<proteinExistence type="predicted"/>
<dbReference type="GO" id="GO:0016020">
    <property type="term" value="C:membrane"/>
    <property type="evidence" value="ECO:0007669"/>
    <property type="project" value="TreeGrafter"/>
</dbReference>
<dbReference type="FunFam" id="2.170.150.10:FF:000005">
    <property type="entry name" value="Guanine nucleotide exchange factor MSS4"/>
    <property type="match status" value="1"/>
</dbReference>
<evidence type="ECO:0000313" key="5">
    <source>
        <dbReference type="Proteomes" id="UP000037069"/>
    </source>
</evidence>
<evidence type="ECO:0000256" key="3">
    <source>
        <dbReference type="ARBA" id="ARBA00022927"/>
    </source>
</evidence>
<dbReference type="PANTHER" id="PTHR13276:SF0">
    <property type="entry name" value="GUANINE NUCLEOTIDE EXCHANGE FACTOR MSS4"/>
    <property type="match status" value="1"/>
</dbReference>
<dbReference type="PANTHER" id="PTHR13276">
    <property type="entry name" value="GUANINE NUCLEOTIDE EXCHANGE FACTOR MSS4"/>
    <property type="match status" value="1"/>
</dbReference>
<reference evidence="4 5" key="1">
    <citation type="journal article" date="2015" name="Nat. Commun.">
        <title>Lucilia cuprina genome unlocks parasitic fly biology to underpin future interventions.</title>
        <authorList>
            <person name="Anstead C.A."/>
            <person name="Korhonen P.K."/>
            <person name="Young N.D."/>
            <person name="Hall R.S."/>
            <person name="Jex A.R."/>
            <person name="Murali S.C."/>
            <person name="Hughes D.S."/>
            <person name="Lee S.F."/>
            <person name="Perry T."/>
            <person name="Stroehlein A.J."/>
            <person name="Ansell B.R."/>
            <person name="Breugelmans B."/>
            <person name="Hofmann A."/>
            <person name="Qu J."/>
            <person name="Dugan S."/>
            <person name="Lee S.L."/>
            <person name="Chao H."/>
            <person name="Dinh H."/>
            <person name="Han Y."/>
            <person name="Doddapaneni H.V."/>
            <person name="Worley K.C."/>
            <person name="Muzny D.M."/>
            <person name="Ioannidis P."/>
            <person name="Waterhouse R.M."/>
            <person name="Zdobnov E.M."/>
            <person name="James P.J."/>
            <person name="Bagnall N.H."/>
            <person name="Kotze A.C."/>
            <person name="Gibbs R.A."/>
            <person name="Richards S."/>
            <person name="Batterham P."/>
            <person name="Gasser R.B."/>
        </authorList>
    </citation>
    <scope>NUCLEOTIDE SEQUENCE [LARGE SCALE GENOMIC DNA]</scope>
    <source>
        <strain evidence="4 5">LS</strain>
        <tissue evidence="4">Full body</tissue>
    </source>
</reference>
<keyword evidence="1" id="KW-0813">Transport</keyword>
<evidence type="ECO:0000256" key="2">
    <source>
        <dbReference type="ARBA" id="ARBA00022658"/>
    </source>
</evidence>
<dbReference type="GO" id="GO:0015031">
    <property type="term" value="P:protein transport"/>
    <property type="evidence" value="ECO:0007669"/>
    <property type="project" value="UniProtKB-KW"/>
</dbReference>
<keyword evidence="3" id="KW-0653">Protein transport</keyword>
<dbReference type="EMBL" id="JRES01000536">
    <property type="protein sequence ID" value="KNC30330.1"/>
    <property type="molecule type" value="Genomic_DNA"/>
</dbReference>
<keyword evidence="2" id="KW-0344">Guanine-nucleotide releasing factor</keyword>
<dbReference type="GO" id="GO:0005829">
    <property type="term" value="C:cytosol"/>
    <property type="evidence" value="ECO:0007669"/>
    <property type="project" value="TreeGrafter"/>
</dbReference>
<dbReference type="Gene3D" id="2.170.150.10">
    <property type="entry name" value="Metal Binding Protein, Guanine Nucleotide Exchange Factor, Chain A"/>
    <property type="match status" value="1"/>
</dbReference>